<comment type="caution">
    <text evidence="1">The sequence shown here is derived from an EMBL/GenBank/DDBJ whole genome shotgun (WGS) entry which is preliminary data.</text>
</comment>
<evidence type="ECO:0000313" key="2">
    <source>
        <dbReference type="Proteomes" id="UP000886501"/>
    </source>
</evidence>
<dbReference type="EMBL" id="MU118027">
    <property type="protein sequence ID" value="KAF9647739.1"/>
    <property type="molecule type" value="Genomic_DNA"/>
</dbReference>
<dbReference type="Proteomes" id="UP000886501">
    <property type="component" value="Unassembled WGS sequence"/>
</dbReference>
<organism evidence="1 2">
    <name type="scientific">Thelephora ganbajun</name>
    <name type="common">Ganba fungus</name>
    <dbReference type="NCBI Taxonomy" id="370292"/>
    <lineage>
        <taxon>Eukaryota</taxon>
        <taxon>Fungi</taxon>
        <taxon>Dikarya</taxon>
        <taxon>Basidiomycota</taxon>
        <taxon>Agaricomycotina</taxon>
        <taxon>Agaricomycetes</taxon>
        <taxon>Thelephorales</taxon>
        <taxon>Thelephoraceae</taxon>
        <taxon>Thelephora</taxon>
    </lineage>
</organism>
<protein>
    <submittedName>
        <fullName evidence="1">Uncharacterized protein</fullName>
    </submittedName>
</protein>
<reference evidence="1" key="2">
    <citation type="journal article" date="2020" name="Nat. Commun.">
        <title>Large-scale genome sequencing of mycorrhizal fungi provides insights into the early evolution of symbiotic traits.</title>
        <authorList>
            <person name="Miyauchi S."/>
            <person name="Kiss E."/>
            <person name="Kuo A."/>
            <person name="Drula E."/>
            <person name="Kohler A."/>
            <person name="Sanchez-Garcia M."/>
            <person name="Morin E."/>
            <person name="Andreopoulos B."/>
            <person name="Barry K.W."/>
            <person name="Bonito G."/>
            <person name="Buee M."/>
            <person name="Carver A."/>
            <person name="Chen C."/>
            <person name="Cichocki N."/>
            <person name="Clum A."/>
            <person name="Culley D."/>
            <person name="Crous P.W."/>
            <person name="Fauchery L."/>
            <person name="Girlanda M."/>
            <person name="Hayes R.D."/>
            <person name="Keri Z."/>
            <person name="LaButti K."/>
            <person name="Lipzen A."/>
            <person name="Lombard V."/>
            <person name="Magnuson J."/>
            <person name="Maillard F."/>
            <person name="Murat C."/>
            <person name="Nolan M."/>
            <person name="Ohm R.A."/>
            <person name="Pangilinan J."/>
            <person name="Pereira M.F."/>
            <person name="Perotto S."/>
            <person name="Peter M."/>
            <person name="Pfister S."/>
            <person name="Riley R."/>
            <person name="Sitrit Y."/>
            <person name="Stielow J.B."/>
            <person name="Szollosi G."/>
            <person name="Zifcakova L."/>
            <person name="Stursova M."/>
            <person name="Spatafora J.W."/>
            <person name="Tedersoo L."/>
            <person name="Vaario L.M."/>
            <person name="Yamada A."/>
            <person name="Yan M."/>
            <person name="Wang P."/>
            <person name="Xu J."/>
            <person name="Bruns T."/>
            <person name="Baldrian P."/>
            <person name="Vilgalys R."/>
            <person name="Dunand C."/>
            <person name="Henrissat B."/>
            <person name="Grigoriev I.V."/>
            <person name="Hibbett D."/>
            <person name="Nagy L.G."/>
            <person name="Martin F.M."/>
        </authorList>
    </citation>
    <scope>NUCLEOTIDE SEQUENCE</scope>
    <source>
        <strain evidence="1">P2</strain>
    </source>
</reference>
<evidence type="ECO:0000313" key="1">
    <source>
        <dbReference type="EMBL" id="KAF9647739.1"/>
    </source>
</evidence>
<accession>A0ACB6ZDS6</accession>
<gene>
    <name evidence="1" type="ORF">BDM02DRAFT_3116594</name>
</gene>
<sequence>MNNREGFRFAITFLGRSLPGPAVCLIVLLSSTSNVTWPAHTCNVARCHWHALLVLVRVLLARFFEYLIPTNANIRFGSTLERLHPSKRHRC</sequence>
<proteinExistence type="predicted"/>
<reference evidence="1" key="1">
    <citation type="submission" date="2019-10" db="EMBL/GenBank/DDBJ databases">
        <authorList>
            <consortium name="DOE Joint Genome Institute"/>
            <person name="Kuo A."/>
            <person name="Miyauchi S."/>
            <person name="Kiss E."/>
            <person name="Drula E."/>
            <person name="Kohler A."/>
            <person name="Sanchez-Garcia M."/>
            <person name="Andreopoulos B."/>
            <person name="Barry K.W."/>
            <person name="Bonito G."/>
            <person name="Buee M."/>
            <person name="Carver A."/>
            <person name="Chen C."/>
            <person name="Cichocki N."/>
            <person name="Clum A."/>
            <person name="Culley D."/>
            <person name="Crous P.W."/>
            <person name="Fauchery L."/>
            <person name="Girlanda M."/>
            <person name="Hayes R."/>
            <person name="Keri Z."/>
            <person name="Labutti K."/>
            <person name="Lipzen A."/>
            <person name="Lombard V."/>
            <person name="Magnuson J."/>
            <person name="Maillard F."/>
            <person name="Morin E."/>
            <person name="Murat C."/>
            <person name="Nolan M."/>
            <person name="Ohm R."/>
            <person name="Pangilinan J."/>
            <person name="Pereira M."/>
            <person name="Perotto S."/>
            <person name="Peter M."/>
            <person name="Riley R."/>
            <person name="Sitrit Y."/>
            <person name="Stielow B."/>
            <person name="Szollosi G."/>
            <person name="Zifcakova L."/>
            <person name="Stursova M."/>
            <person name="Spatafora J.W."/>
            <person name="Tedersoo L."/>
            <person name="Vaario L.-M."/>
            <person name="Yamada A."/>
            <person name="Yan M."/>
            <person name="Wang P."/>
            <person name="Xu J."/>
            <person name="Bruns T."/>
            <person name="Baldrian P."/>
            <person name="Vilgalys R."/>
            <person name="Henrissat B."/>
            <person name="Grigoriev I.V."/>
            <person name="Hibbett D."/>
            <person name="Nagy L.G."/>
            <person name="Martin F.M."/>
        </authorList>
    </citation>
    <scope>NUCLEOTIDE SEQUENCE</scope>
    <source>
        <strain evidence="1">P2</strain>
    </source>
</reference>
<name>A0ACB6ZDS6_THEGA</name>
<keyword evidence="2" id="KW-1185">Reference proteome</keyword>